<dbReference type="Proteomes" id="UP001060014">
    <property type="component" value="Genome"/>
</dbReference>
<organism evidence="2 3">
    <name type="scientific">Vibrio phage vB_VpP_AC2</name>
    <dbReference type="NCBI Taxonomy" id="2961842"/>
    <lineage>
        <taxon>Viruses</taxon>
        <taxon>Duplodnaviria</taxon>
        <taxon>Heunggongvirae</taxon>
        <taxon>Uroviricota</taxon>
        <taxon>Caudoviricetes</taxon>
        <taxon>Autographivirales</taxon>
        <taxon>Autoscriptoviridae</taxon>
        <taxon>Maculvirus</taxon>
        <taxon>Maculvirus AC2</taxon>
    </lineage>
</organism>
<evidence type="ECO:0000256" key="1">
    <source>
        <dbReference type="SAM" id="MobiDB-lite"/>
    </source>
</evidence>
<feature type="region of interest" description="Disordered" evidence="1">
    <location>
        <begin position="1"/>
        <end position="26"/>
    </location>
</feature>
<proteinExistence type="predicted"/>
<protein>
    <submittedName>
        <fullName evidence="2">Uncharacterized protein</fullName>
    </submittedName>
</protein>
<keyword evidence="3" id="KW-1185">Reference proteome</keyword>
<evidence type="ECO:0000313" key="3">
    <source>
        <dbReference type="Proteomes" id="UP001060014"/>
    </source>
</evidence>
<dbReference type="EMBL" id="ON864052">
    <property type="protein sequence ID" value="UTQ72421.1"/>
    <property type="molecule type" value="Genomic_DNA"/>
</dbReference>
<name>A0A9E7NLH0_9CAUD</name>
<gene>
    <name evidence="2" type="ORF">vBVpPAC2_47</name>
</gene>
<reference evidence="2" key="1">
    <citation type="submission" date="2022-06" db="EMBL/GenBank/DDBJ databases">
        <authorList>
            <person name="Su R."/>
            <person name="Yang M."/>
            <person name="Liu Z."/>
            <person name="Huang Q."/>
        </authorList>
    </citation>
    <scope>NUCLEOTIDE SEQUENCE</scope>
</reference>
<feature type="compositionally biased region" description="Basic residues" evidence="1">
    <location>
        <begin position="15"/>
        <end position="24"/>
    </location>
</feature>
<sequence>MHTHASARTPAHTHAPLRGKRARGWGRTPSPEYNIFLVQGFAPDCQWLSQAFPMSPLAFY</sequence>
<evidence type="ECO:0000313" key="2">
    <source>
        <dbReference type="EMBL" id="UTQ72421.1"/>
    </source>
</evidence>
<accession>A0A9E7NLH0</accession>